<sequence length="129" mass="14375">MGLLPRSHQRCYDLAAGNMKNCVVFFIILVMIFPGALPSHQRRPLSASEERMHVFRLPTIYISRPVPQYFGVPWMFFPRFLPQPIPVPAPVPFPEILPAPVPLPEILPVPAPSPTPVPVPPTPSPRGDI</sequence>
<evidence type="ECO:0000256" key="1">
    <source>
        <dbReference type="SAM" id="MobiDB-lite"/>
    </source>
</evidence>
<keyword evidence="2" id="KW-0472">Membrane</keyword>
<reference evidence="3" key="1">
    <citation type="submission" date="2021-01" db="EMBL/GenBank/DDBJ databases">
        <authorList>
            <person name="Zahm M."/>
            <person name="Roques C."/>
            <person name="Cabau C."/>
            <person name="Klopp C."/>
            <person name="Donnadieu C."/>
            <person name="Jouanno E."/>
            <person name="Lampietro C."/>
            <person name="Louis A."/>
            <person name="Herpin A."/>
            <person name="Echchiki A."/>
            <person name="Berthelot C."/>
            <person name="Parey E."/>
            <person name="Roest-Crollius H."/>
            <person name="Braasch I."/>
            <person name="Postlethwait J."/>
            <person name="Bobe J."/>
            <person name="Montfort J."/>
            <person name="Bouchez O."/>
            <person name="Begum T."/>
            <person name="Mejri S."/>
            <person name="Adams A."/>
            <person name="Chen W.-J."/>
            <person name="Guiguen Y."/>
        </authorList>
    </citation>
    <scope>NUCLEOTIDE SEQUENCE</scope>
    <source>
        <tissue evidence="3">Blood</tissue>
    </source>
</reference>
<dbReference type="EMBL" id="JAERUA010000023">
    <property type="protein sequence ID" value="KAI1883575.1"/>
    <property type="molecule type" value="Genomic_DNA"/>
</dbReference>
<keyword evidence="2" id="KW-1133">Transmembrane helix</keyword>
<keyword evidence="2" id="KW-0812">Transmembrane</keyword>
<dbReference type="Proteomes" id="UP000829720">
    <property type="component" value="Unassembled WGS sequence"/>
</dbReference>
<name>A0A8T3CLE7_9TELE</name>
<feature type="transmembrane region" description="Helical" evidence="2">
    <location>
        <begin position="21"/>
        <end position="37"/>
    </location>
</feature>
<organism evidence="3 4">
    <name type="scientific">Albula goreensis</name>
    <dbReference type="NCBI Taxonomy" id="1534307"/>
    <lineage>
        <taxon>Eukaryota</taxon>
        <taxon>Metazoa</taxon>
        <taxon>Chordata</taxon>
        <taxon>Craniata</taxon>
        <taxon>Vertebrata</taxon>
        <taxon>Euteleostomi</taxon>
        <taxon>Actinopterygii</taxon>
        <taxon>Neopterygii</taxon>
        <taxon>Teleostei</taxon>
        <taxon>Albuliformes</taxon>
        <taxon>Albulidae</taxon>
        <taxon>Albula</taxon>
    </lineage>
</organism>
<protein>
    <submittedName>
        <fullName evidence="3">Uncharacterized protein</fullName>
    </submittedName>
</protein>
<evidence type="ECO:0000256" key="2">
    <source>
        <dbReference type="SAM" id="Phobius"/>
    </source>
</evidence>
<accession>A0A8T3CLE7</accession>
<comment type="caution">
    <text evidence="3">The sequence shown here is derived from an EMBL/GenBank/DDBJ whole genome shotgun (WGS) entry which is preliminary data.</text>
</comment>
<evidence type="ECO:0000313" key="3">
    <source>
        <dbReference type="EMBL" id="KAI1883575.1"/>
    </source>
</evidence>
<evidence type="ECO:0000313" key="4">
    <source>
        <dbReference type="Proteomes" id="UP000829720"/>
    </source>
</evidence>
<keyword evidence="4" id="KW-1185">Reference proteome</keyword>
<feature type="region of interest" description="Disordered" evidence="1">
    <location>
        <begin position="110"/>
        <end position="129"/>
    </location>
</feature>
<proteinExistence type="predicted"/>
<gene>
    <name evidence="3" type="ORF">AGOR_G00232990</name>
</gene>
<dbReference type="AlphaFoldDB" id="A0A8T3CLE7"/>